<evidence type="ECO:0000313" key="1">
    <source>
        <dbReference type="EMBL" id="KAF2178930.1"/>
    </source>
</evidence>
<sequence length="240" mass="26387">MCNGTSSIPRVVRYEPRYPVILRSGGSIGQFDLDIKAVGEKFFFENGTQQVPFGNGTRADIPLSCPTDLSFRCLKTKVNWISNLTDMITPSNWPNGTMCGYFLNATSALPILMSGYLVEPVESTAGQAPAGEALLTLVMSLFTNPARRPLFGGSINFKNIRNPIADVLIVSAANGLDSVKRHEAPIARECALSWCVKTIRSSYFWANYEEKVMNTFINETVGPYPFKSTELRSQDSTAPP</sequence>
<dbReference type="EMBL" id="ML994671">
    <property type="protein sequence ID" value="KAF2178930.1"/>
    <property type="molecule type" value="Genomic_DNA"/>
</dbReference>
<dbReference type="PANTHER" id="PTHR35394">
    <property type="entry name" value="DUF3176 DOMAIN-CONTAINING PROTEIN"/>
    <property type="match status" value="1"/>
</dbReference>
<dbReference type="PANTHER" id="PTHR35394:SF5">
    <property type="entry name" value="DUF3176 DOMAIN-CONTAINING PROTEIN"/>
    <property type="match status" value="1"/>
</dbReference>
<reference evidence="1" key="1">
    <citation type="journal article" date="2020" name="Stud. Mycol.">
        <title>101 Dothideomycetes genomes: a test case for predicting lifestyles and emergence of pathogens.</title>
        <authorList>
            <person name="Haridas S."/>
            <person name="Albert R."/>
            <person name="Binder M."/>
            <person name="Bloem J."/>
            <person name="Labutti K."/>
            <person name="Salamov A."/>
            <person name="Andreopoulos B."/>
            <person name="Baker S."/>
            <person name="Barry K."/>
            <person name="Bills G."/>
            <person name="Bluhm B."/>
            <person name="Cannon C."/>
            <person name="Castanera R."/>
            <person name="Culley D."/>
            <person name="Daum C."/>
            <person name="Ezra D."/>
            <person name="Gonzalez J."/>
            <person name="Henrissat B."/>
            <person name="Kuo A."/>
            <person name="Liang C."/>
            <person name="Lipzen A."/>
            <person name="Lutzoni F."/>
            <person name="Magnuson J."/>
            <person name="Mondo S."/>
            <person name="Nolan M."/>
            <person name="Ohm R."/>
            <person name="Pangilinan J."/>
            <person name="Park H.-J."/>
            <person name="Ramirez L."/>
            <person name="Alfaro M."/>
            <person name="Sun H."/>
            <person name="Tritt A."/>
            <person name="Yoshinaga Y."/>
            <person name="Zwiers L.-H."/>
            <person name="Turgeon B."/>
            <person name="Goodwin S."/>
            <person name="Spatafora J."/>
            <person name="Crous P."/>
            <person name="Grigoriev I."/>
        </authorList>
    </citation>
    <scope>NUCLEOTIDE SEQUENCE</scope>
    <source>
        <strain evidence="1">CBS 207.26</strain>
    </source>
</reference>
<gene>
    <name evidence="1" type="ORF">K469DRAFT_695075</name>
</gene>
<protein>
    <submittedName>
        <fullName evidence="1">Uncharacterized protein</fullName>
    </submittedName>
</protein>
<dbReference type="OrthoDB" id="5242705at2759"/>
<evidence type="ECO:0000313" key="2">
    <source>
        <dbReference type="Proteomes" id="UP000800200"/>
    </source>
</evidence>
<organism evidence="1 2">
    <name type="scientific">Zopfia rhizophila CBS 207.26</name>
    <dbReference type="NCBI Taxonomy" id="1314779"/>
    <lineage>
        <taxon>Eukaryota</taxon>
        <taxon>Fungi</taxon>
        <taxon>Dikarya</taxon>
        <taxon>Ascomycota</taxon>
        <taxon>Pezizomycotina</taxon>
        <taxon>Dothideomycetes</taxon>
        <taxon>Dothideomycetes incertae sedis</taxon>
        <taxon>Zopfiaceae</taxon>
        <taxon>Zopfia</taxon>
    </lineage>
</organism>
<accession>A0A6A6DLV9</accession>
<dbReference type="AlphaFoldDB" id="A0A6A6DLV9"/>
<dbReference type="Proteomes" id="UP000800200">
    <property type="component" value="Unassembled WGS sequence"/>
</dbReference>
<keyword evidence="2" id="KW-1185">Reference proteome</keyword>
<proteinExistence type="predicted"/>
<name>A0A6A6DLV9_9PEZI</name>